<comment type="caution">
    <text evidence="4">The sequence shown here is derived from an EMBL/GenBank/DDBJ whole genome shotgun (WGS) entry which is preliminary data.</text>
</comment>
<gene>
    <name evidence="4" type="ORF">FD17_GL001976</name>
</gene>
<feature type="binding site" evidence="3">
    <location>
        <position position="56"/>
    </location>
    <ligand>
        <name>Mg(2+)</name>
        <dbReference type="ChEBI" id="CHEBI:18420"/>
        <label>1</label>
    </ligand>
</feature>
<accession>A0A0R1L0E9</accession>
<keyword evidence="2" id="KW-0378">Hydrolase</keyword>
<evidence type="ECO:0000313" key="4">
    <source>
        <dbReference type="EMBL" id="KRK89016.1"/>
    </source>
</evidence>
<evidence type="ECO:0000256" key="2">
    <source>
        <dbReference type="ARBA" id="ARBA00022801"/>
    </source>
</evidence>
<keyword evidence="3" id="KW-0460">Magnesium</keyword>
<protein>
    <submittedName>
        <fullName evidence="4">ADP-ribosylation Crystallin J1</fullName>
    </submittedName>
</protein>
<comment type="similarity">
    <text evidence="1">Belongs to the ADP-ribosylglycohydrolase family.</text>
</comment>
<keyword evidence="5" id="KW-1185">Reference proteome</keyword>
<reference evidence="4 5" key="1">
    <citation type="journal article" date="2015" name="Genome Announc.">
        <title>Expanding the biotechnology potential of lactobacilli through comparative genomics of 213 strains and associated genera.</title>
        <authorList>
            <person name="Sun Z."/>
            <person name="Harris H.M."/>
            <person name="McCann A."/>
            <person name="Guo C."/>
            <person name="Argimon S."/>
            <person name="Zhang W."/>
            <person name="Yang X."/>
            <person name="Jeffery I.B."/>
            <person name="Cooney J.C."/>
            <person name="Kagawa T.F."/>
            <person name="Liu W."/>
            <person name="Song Y."/>
            <person name="Salvetti E."/>
            <person name="Wrobel A."/>
            <person name="Rasinkangas P."/>
            <person name="Parkhill J."/>
            <person name="Rea M.C."/>
            <person name="O'Sullivan O."/>
            <person name="Ritari J."/>
            <person name="Douillard F.P."/>
            <person name="Paul Ross R."/>
            <person name="Yang R."/>
            <person name="Briner A.E."/>
            <person name="Felis G.E."/>
            <person name="de Vos W.M."/>
            <person name="Barrangou R."/>
            <person name="Klaenhammer T.R."/>
            <person name="Caufield P.W."/>
            <person name="Cui Y."/>
            <person name="Zhang H."/>
            <person name="O'Toole P.W."/>
        </authorList>
    </citation>
    <scope>NUCLEOTIDE SEQUENCE [LARGE SCALE GENOMIC DNA]</scope>
    <source>
        <strain evidence="4 5">DSM 19904</strain>
    </source>
</reference>
<evidence type="ECO:0000256" key="3">
    <source>
        <dbReference type="PIRSR" id="PIRSR605502-1"/>
    </source>
</evidence>
<dbReference type="AlphaFoldDB" id="A0A0R1L0E9"/>
<dbReference type="Gene3D" id="1.10.4080.10">
    <property type="entry name" value="ADP-ribosylation/Crystallin J1"/>
    <property type="match status" value="1"/>
</dbReference>
<dbReference type="GO" id="GO:0016787">
    <property type="term" value="F:hydrolase activity"/>
    <property type="evidence" value="ECO:0007669"/>
    <property type="project" value="UniProtKB-KW"/>
</dbReference>
<feature type="binding site" evidence="3">
    <location>
        <position position="57"/>
    </location>
    <ligand>
        <name>Mg(2+)</name>
        <dbReference type="ChEBI" id="CHEBI:18420"/>
        <label>1</label>
    </ligand>
</feature>
<dbReference type="Proteomes" id="UP000051581">
    <property type="component" value="Unassembled WGS sequence"/>
</dbReference>
<dbReference type="EMBL" id="AZEA01000004">
    <property type="protein sequence ID" value="KRK89016.1"/>
    <property type="molecule type" value="Genomic_DNA"/>
</dbReference>
<feature type="binding site" evidence="3">
    <location>
        <position position="273"/>
    </location>
    <ligand>
        <name>Mg(2+)</name>
        <dbReference type="ChEBI" id="CHEBI:18420"/>
        <label>1</label>
    </ligand>
</feature>
<evidence type="ECO:0000313" key="5">
    <source>
        <dbReference type="Proteomes" id="UP000051581"/>
    </source>
</evidence>
<dbReference type="RefSeq" id="WP_057824090.1">
    <property type="nucleotide sequence ID" value="NZ_AZEA01000004.1"/>
</dbReference>
<feature type="binding site" evidence="3">
    <location>
        <position position="55"/>
    </location>
    <ligand>
        <name>Mg(2+)</name>
        <dbReference type="ChEBI" id="CHEBI:18420"/>
        <label>1</label>
    </ligand>
</feature>
<dbReference type="InterPro" id="IPR005502">
    <property type="entry name" value="Ribosyl_crysJ1"/>
</dbReference>
<evidence type="ECO:0000256" key="1">
    <source>
        <dbReference type="ARBA" id="ARBA00010702"/>
    </source>
</evidence>
<dbReference type="PATRIC" id="fig|1423808.3.peg.2002"/>
<dbReference type="OrthoDB" id="9798107at2"/>
<sequence length="319" mass="35863">MYSTSYLLFQSLTAVALGDALGFPIQHDTRSNPFDEPVNQMVDHQATGVPAGTWSDDTSMSIAALVSLTFGYNLYDLMMRYSQWYHLGDYTPFNRAYDVDETTKEAIKRFESGVEPILCGGTLDSDNNNTALKRLMPLAFFILTKNRQYTFDDATVKMIHDYTAITNRTPKTFIGSGILTNVIIRLIQNPNKYAMLRAVKEALDYYRSKEEFAAQVPFFEQLEESHFLRQSSTKIKPSSDVIATLNTVFWCLMNSEQYNVAVSKAVNLGSDADTIGSITSMLASLLFAPVTFPENWLSKLQGRNQIKIAVSVALLSDYF</sequence>
<comment type="cofactor">
    <cofactor evidence="3">
        <name>Mg(2+)</name>
        <dbReference type="ChEBI" id="CHEBI:18420"/>
    </cofactor>
    <text evidence="3">Binds 2 magnesium ions per subunit.</text>
</comment>
<dbReference type="PANTHER" id="PTHR16222:SF24">
    <property type="entry name" value="ADP-RIBOSYLHYDROLASE ARH3"/>
    <property type="match status" value="1"/>
</dbReference>
<name>A0A0R1L0E9_9LACO</name>
<dbReference type="SUPFAM" id="SSF101478">
    <property type="entry name" value="ADP-ribosylglycohydrolase"/>
    <property type="match status" value="1"/>
</dbReference>
<keyword evidence="3" id="KW-0479">Metal-binding</keyword>
<dbReference type="InterPro" id="IPR050792">
    <property type="entry name" value="ADP-ribosylglycohydrolase"/>
</dbReference>
<dbReference type="PANTHER" id="PTHR16222">
    <property type="entry name" value="ADP-RIBOSYLGLYCOHYDROLASE"/>
    <property type="match status" value="1"/>
</dbReference>
<dbReference type="InterPro" id="IPR036705">
    <property type="entry name" value="Ribosyl_crysJ1_sf"/>
</dbReference>
<feature type="binding site" evidence="3">
    <location>
        <position position="274"/>
    </location>
    <ligand>
        <name>Mg(2+)</name>
        <dbReference type="ChEBI" id="CHEBI:18420"/>
        <label>1</label>
    </ligand>
</feature>
<dbReference type="GO" id="GO:0046872">
    <property type="term" value="F:metal ion binding"/>
    <property type="evidence" value="ECO:0007669"/>
    <property type="project" value="UniProtKB-KW"/>
</dbReference>
<dbReference type="Pfam" id="PF03747">
    <property type="entry name" value="ADP_ribosyl_GH"/>
    <property type="match status" value="1"/>
</dbReference>
<feature type="binding site" evidence="3">
    <location>
        <position position="271"/>
    </location>
    <ligand>
        <name>Mg(2+)</name>
        <dbReference type="ChEBI" id="CHEBI:18420"/>
        <label>1</label>
    </ligand>
</feature>
<organism evidence="4 5">
    <name type="scientific">Lentilactobacillus sunkii DSM 19904</name>
    <dbReference type="NCBI Taxonomy" id="1423808"/>
    <lineage>
        <taxon>Bacteria</taxon>
        <taxon>Bacillati</taxon>
        <taxon>Bacillota</taxon>
        <taxon>Bacilli</taxon>
        <taxon>Lactobacillales</taxon>
        <taxon>Lactobacillaceae</taxon>
        <taxon>Lentilactobacillus</taxon>
    </lineage>
</organism>
<proteinExistence type="inferred from homology"/>